<gene>
    <name evidence="6" type="ORF">CLV68_6164</name>
</gene>
<dbReference type="PANTHER" id="PTHR43248:SF29">
    <property type="entry name" value="TRIPEPTIDYL AMINOPEPTIDASE"/>
    <property type="match status" value="1"/>
</dbReference>
<dbReference type="OrthoDB" id="4447445at2"/>
<dbReference type="InterPro" id="IPR000073">
    <property type="entry name" value="AB_hydrolase_1"/>
</dbReference>
<dbReference type="Proteomes" id="UP000282454">
    <property type="component" value="Unassembled WGS sequence"/>
</dbReference>
<dbReference type="InterPro" id="IPR051601">
    <property type="entry name" value="Serine_prot/Carboxylest_S33"/>
</dbReference>
<dbReference type="AlphaFoldDB" id="A0A421AVS4"/>
<dbReference type="EMBL" id="RCDD01000008">
    <property type="protein sequence ID" value="RLK54161.1"/>
    <property type="molecule type" value="Genomic_DNA"/>
</dbReference>
<feature type="chain" id="PRO_5039391998" evidence="4">
    <location>
        <begin position="21"/>
        <end position="501"/>
    </location>
</feature>
<evidence type="ECO:0000256" key="2">
    <source>
        <dbReference type="ARBA" id="ARBA00022729"/>
    </source>
</evidence>
<protein>
    <submittedName>
        <fullName evidence="6">TAP-like protein</fullName>
    </submittedName>
</protein>
<evidence type="ECO:0000256" key="4">
    <source>
        <dbReference type="SAM" id="SignalP"/>
    </source>
</evidence>
<evidence type="ECO:0000313" key="6">
    <source>
        <dbReference type="EMBL" id="RLK54161.1"/>
    </source>
</evidence>
<dbReference type="RefSeq" id="WP_121394446.1">
    <property type="nucleotide sequence ID" value="NZ_RCDD01000008.1"/>
</dbReference>
<name>A0A421AVS4_9PSEU</name>
<comment type="similarity">
    <text evidence="1">Belongs to the peptidase S33 family.</text>
</comment>
<reference evidence="6 7" key="1">
    <citation type="submission" date="2018-10" db="EMBL/GenBank/DDBJ databases">
        <title>Genomic Encyclopedia of Archaeal and Bacterial Type Strains, Phase II (KMG-II): from individual species to whole genera.</title>
        <authorList>
            <person name="Goeker M."/>
        </authorList>
    </citation>
    <scope>NUCLEOTIDE SEQUENCE [LARGE SCALE GENOMIC DNA]</scope>
    <source>
        <strain evidence="6 7">DSM 45657</strain>
    </source>
</reference>
<evidence type="ECO:0000256" key="3">
    <source>
        <dbReference type="ARBA" id="ARBA00022801"/>
    </source>
</evidence>
<dbReference type="Gene3D" id="3.40.50.1820">
    <property type="entry name" value="alpha/beta hydrolase"/>
    <property type="match status" value="1"/>
</dbReference>
<feature type="signal peptide" evidence="4">
    <location>
        <begin position="1"/>
        <end position="20"/>
    </location>
</feature>
<accession>A0A421AVS4</accession>
<sequence>MRLLPILIPLLTALLTTATATVPTATAAAALTAATAATTDIQWRTCPGGIRAADAGLMPTARSPAAQGQRCGQIRVPLDHGKVNGPAITIAVSRLTMADPAVRRGVLLIVPGGPGGAGLDLPGQVAMLMPPEVLARYDLVSFDPRFVGRSTPVTCGIPESRLIDIEPWPRPGLSASMDRIAAGCDARLAHTSSADIARDMDLVRRALGEKRVSLLGYSAGAFLSAVYQSLFPDRVDRALLDSGADPDLVWRGVFRAWGAATEARFPDFAAYVTRTGLVANPAEARALYFALAARLDTRPVTLTDGNALTGSVFREATRQALYSDQSFPGLAALWSALRDGRVPGVTLAQVVPIFAGKSAPAEPGWPAVPPDSFVVGFLGVVCRDAVWPRSTHRYTADVAVDSLRYPLVGSMSAGMFPCARWRFPTAPPVTLRPATRDTLVLHNLRDPAAPLSGGRALASALGPKARFLSFDQGGHGTYLLSANPEANAIGTAYLAHGLLPG</sequence>
<dbReference type="InterPro" id="IPR029058">
    <property type="entry name" value="AB_hydrolase_fold"/>
</dbReference>
<dbReference type="GO" id="GO:0016787">
    <property type="term" value="F:hydrolase activity"/>
    <property type="evidence" value="ECO:0007669"/>
    <property type="project" value="UniProtKB-KW"/>
</dbReference>
<keyword evidence="7" id="KW-1185">Reference proteome</keyword>
<keyword evidence="3" id="KW-0378">Hydrolase</keyword>
<feature type="domain" description="AB hydrolase-1" evidence="5">
    <location>
        <begin position="106"/>
        <end position="479"/>
    </location>
</feature>
<dbReference type="Pfam" id="PF00561">
    <property type="entry name" value="Abhydrolase_1"/>
    <property type="match status" value="1"/>
</dbReference>
<comment type="caution">
    <text evidence="6">The sequence shown here is derived from an EMBL/GenBank/DDBJ whole genome shotgun (WGS) entry which is preliminary data.</text>
</comment>
<keyword evidence="2 4" id="KW-0732">Signal</keyword>
<evidence type="ECO:0000256" key="1">
    <source>
        <dbReference type="ARBA" id="ARBA00010088"/>
    </source>
</evidence>
<evidence type="ECO:0000313" key="7">
    <source>
        <dbReference type="Proteomes" id="UP000282454"/>
    </source>
</evidence>
<organism evidence="6 7">
    <name type="scientific">Actinokineospora cianjurensis</name>
    <dbReference type="NCBI Taxonomy" id="585224"/>
    <lineage>
        <taxon>Bacteria</taxon>
        <taxon>Bacillati</taxon>
        <taxon>Actinomycetota</taxon>
        <taxon>Actinomycetes</taxon>
        <taxon>Pseudonocardiales</taxon>
        <taxon>Pseudonocardiaceae</taxon>
        <taxon>Actinokineospora</taxon>
    </lineage>
</organism>
<dbReference type="PANTHER" id="PTHR43248">
    <property type="entry name" value="2-SUCCINYL-6-HYDROXY-2,4-CYCLOHEXADIENE-1-CARBOXYLATE SYNTHASE"/>
    <property type="match status" value="1"/>
</dbReference>
<evidence type="ECO:0000259" key="5">
    <source>
        <dbReference type="Pfam" id="PF00561"/>
    </source>
</evidence>
<proteinExistence type="inferred from homology"/>
<dbReference type="SUPFAM" id="SSF53474">
    <property type="entry name" value="alpha/beta-Hydrolases"/>
    <property type="match status" value="1"/>
</dbReference>